<evidence type="ECO:0000256" key="8">
    <source>
        <dbReference type="SAM" id="MobiDB-lite"/>
    </source>
</evidence>
<feature type="compositionally biased region" description="Low complexity" evidence="8">
    <location>
        <begin position="65"/>
        <end position="80"/>
    </location>
</feature>
<comment type="caution">
    <text evidence="9">The sequence shown here is derived from an EMBL/GenBank/DDBJ whole genome shotgun (WGS) entry which is preliminary data.</text>
</comment>
<name>A0A9D5C086_9LILI</name>
<keyword evidence="6 7" id="KW-0968">Cytoplasmic vesicle</keyword>
<proteinExistence type="inferred from homology"/>
<dbReference type="OrthoDB" id="782264at2759"/>
<protein>
    <recommendedName>
        <fullName evidence="7">Clathrin light chain</fullName>
    </recommendedName>
</protein>
<dbReference type="GO" id="GO:0006886">
    <property type="term" value="P:intracellular protein transport"/>
    <property type="evidence" value="ECO:0007669"/>
    <property type="project" value="InterPro"/>
</dbReference>
<evidence type="ECO:0000313" key="9">
    <source>
        <dbReference type="EMBL" id="KAJ0963970.1"/>
    </source>
</evidence>
<feature type="compositionally biased region" description="Basic and acidic residues" evidence="8">
    <location>
        <begin position="232"/>
        <end position="244"/>
    </location>
</feature>
<evidence type="ECO:0000313" key="10">
    <source>
        <dbReference type="Proteomes" id="UP001085076"/>
    </source>
</evidence>
<keyword evidence="4 7" id="KW-0472">Membrane</keyword>
<reference evidence="9" key="2">
    <citation type="journal article" date="2022" name="Hortic Res">
        <title>The genome of Dioscorea zingiberensis sheds light on the biosynthesis, origin and evolution of the medicinally important diosgenin saponins.</title>
        <authorList>
            <person name="Li Y."/>
            <person name="Tan C."/>
            <person name="Li Z."/>
            <person name="Guo J."/>
            <person name="Li S."/>
            <person name="Chen X."/>
            <person name="Wang C."/>
            <person name="Dai X."/>
            <person name="Yang H."/>
            <person name="Song W."/>
            <person name="Hou L."/>
            <person name="Xu J."/>
            <person name="Tong Z."/>
            <person name="Xu A."/>
            <person name="Yuan X."/>
            <person name="Wang W."/>
            <person name="Yang Q."/>
            <person name="Chen L."/>
            <person name="Sun Z."/>
            <person name="Wang K."/>
            <person name="Pan B."/>
            <person name="Chen J."/>
            <person name="Bao Y."/>
            <person name="Liu F."/>
            <person name="Qi X."/>
            <person name="Gang D.R."/>
            <person name="Wen J."/>
            <person name="Li J."/>
        </authorList>
    </citation>
    <scope>NUCLEOTIDE SEQUENCE</scope>
    <source>
        <strain evidence="9">Dzin_1.0</strain>
    </source>
</reference>
<feature type="region of interest" description="Disordered" evidence="8">
    <location>
        <begin position="275"/>
        <end position="321"/>
    </location>
</feature>
<evidence type="ECO:0000256" key="1">
    <source>
        <dbReference type="ARBA" id="ARBA00003913"/>
    </source>
</evidence>
<comment type="subcellular location">
    <subcellularLocation>
        <location evidence="2 7">Cytoplasmic vesicle membrane</location>
        <topology evidence="2 7">Peripheral membrane protein</topology>
        <orientation evidence="2 7">Cytoplasmic side</orientation>
    </subcellularLocation>
    <subcellularLocation>
        <location evidence="7">Membrane</location>
        <location evidence="7">Coated pit</location>
        <topology evidence="7">Peripheral membrane protein</topology>
        <orientation evidence="7">Cytoplasmic side</orientation>
    </subcellularLocation>
    <text evidence="7">Cytoplasmic face of coated pits and vesicles.</text>
</comment>
<dbReference type="InterPro" id="IPR000996">
    <property type="entry name" value="Clathrin_L-chain"/>
</dbReference>
<feature type="compositionally biased region" description="Low complexity" evidence="8">
    <location>
        <begin position="294"/>
        <end position="308"/>
    </location>
</feature>
<evidence type="ECO:0000256" key="6">
    <source>
        <dbReference type="ARBA" id="ARBA00023329"/>
    </source>
</evidence>
<sequence length="321" mass="35498">MSSSFDDFTADGDEVAPPASTRSFDDDEYIGYDPQLPSQQRFESFSTFSPAEDEDLDGTPKNISDDVFGGVDVHHVSVGSAAGGGSFPPSPEAFGYRPDPSPGFSPSPFAMPEANGESDHDGIFSDGPPLPPLDEMHPEEGFILREWRRQNAELLKIKEEKEKELREEIYKEADDYKIAFHEKRKVNCETNKIHNREREKLFLANQEKFHANADKQYWKAIAELIPNEVPNIEKRGKKDKEKKPSIVVIQGPKPGKPTDLSRMRQILLKLKHNLPAHMKPAPPPAPATAKEGDTAAAKKPVIPKAATTEGPAVKPVPVAVN</sequence>
<comment type="function">
    <text evidence="1 7">Clathrin is the major protein of the polyhedral coat of coated pits and vesicles.</text>
</comment>
<evidence type="ECO:0000256" key="7">
    <source>
        <dbReference type="RuleBase" id="RU363137"/>
    </source>
</evidence>
<feature type="region of interest" description="Disordered" evidence="8">
    <location>
        <begin position="1"/>
        <end position="138"/>
    </location>
</feature>
<accession>A0A9D5C086</accession>
<dbReference type="PANTHER" id="PTHR10639:SF7">
    <property type="entry name" value="CLATHRIN LIGHT CHAIN"/>
    <property type="match status" value="1"/>
</dbReference>
<dbReference type="GO" id="GO:0032050">
    <property type="term" value="F:clathrin heavy chain binding"/>
    <property type="evidence" value="ECO:0007669"/>
    <property type="project" value="TreeGrafter"/>
</dbReference>
<dbReference type="GO" id="GO:0030132">
    <property type="term" value="C:clathrin coat of coated pit"/>
    <property type="evidence" value="ECO:0007669"/>
    <property type="project" value="InterPro"/>
</dbReference>
<keyword evidence="10" id="KW-1185">Reference proteome</keyword>
<feature type="region of interest" description="Disordered" evidence="8">
    <location>
        <begin position="232"/>
        <end position="260"/>
    </location>
</feature>
<dbReference type="PANTHER" id="PTHR10639">
    <property type="entry name" value="CLATHRIN LIGHT CHAIN"/>
    <property type="match status" value="1"/>
</dbReference>
<keyword evidence="5 7" id="KW-0168">Coated pit</keyword>
<dbReference type="GO" id="GO:0030130">
    <property type="term" value="C:clathrin coat of trans-Golgi network vesicle"/>
    <property type="evidence" value="ECO:0007669"/>
    <property type="project" value="InterPro"/>
</dbReference>
<evidence type="ECO:0000256" key="5">
    <source>
        <dbReference type="ARBA" id="ARBA00023176"/>
    </source>
</evidence>
<evidence type="ECO:0000256" key="4">
    <source>
        <dbReference type="ARBA" id="ARBA00023136"/>
    </source>
</evidence>
<dbReference type="Pfam" id="PF01086">
    <property type="entry name" value="Clathrin_lg_ch"/>
    <property type="match status" value="1"/>
</dbReference>
<evidence type="ECO:0000256" key="3">
    <source>
        <dbReference type="ARBA" id="ARBA00005263"/>
    </source>
</evidence>
<feature type="compositionally biased region" description="Polar residues" evidence="8">
    <location>
        <begin position="36"/>
        <end position="49"/>
    </location>
</feature>
<reference evidence="9" key="1">
    <citation type="submission" date="2021-03" db="EMBL/GenBank/DDBJ databases">
        <authorList>
            <person name="Li Z."/>
            <person name="Yang C."/>
        </authorList>
    </citation>
    <scope>NUCLEOTIDE SEQUENCE</scope>
    <source>
        <strain evidence="9">Dzin_1.0</strain>
        <tissue evidence="9">Leaf</tissue>
    </source>
</reference>
<dbReference type="EMBL" id="JAGGNH010000009">
    <property type="protein sequence ID" value="KAJ0963970.1"/>
    <property type="molecule type" value="Genomic_DNA"/>
</dbReference>
<dbReference type="Proteomes" id="UP001085076">
    <property type="component" value="Miscellaneous, Linkage group lg09"/>
</dbReference>
<dbReference type="AlphaFoldDB" id="A0A9D5C086"/>
<gene>
    <name evidence="9" type="ORF">J5N97_029092</name>
</gene>
<dbReference type="GO" id="GO:0005198">
    <property type="term" value="F:structural molecule activity"/>
    <property type="evidence" value="ECO:0007669"/>
    <property type="project" value="InterPro"/>
</dbReference>
<dbReference type="GO" id="GO:0072583">
    <property type="term" value="P:clathrin-dependent endocytosis"/>
    <property type="evidence" value="ECO:0007669"/>
    <property type="project" value="TreeGrafter"/>
</dbReference>
<evidence type="ECO:0000256" key="2">
    <source>
        <dbReference type="ARBA" id="ARBA00004180"/>
    </source>
</evidence>
<organism evidence="9 10">
    <name type="scientific">Dioscorea zingiberensis</name>
    <dbReference type="NCBI Taxonomy" id="325984"/>
    <lineage>
        <taxon>Eukaryota</taxon>
        <taxon>Viridiplantae</taxon>
        <taxon>Streptophyta</taxon>
        <taxon>Embryophyta</taxon>
        <taxon>Tracheophyta</taxon>
        <taxon>Spermatophyta</taxon>
        <taxon>Magnoliopsida</taxon>
        <taxon>Liliopsida</taxon>
        <taxon>Dioscoreales</taxon>
        <taxon>Dioscoreaceae</taxon>
        <taxon>Dioscorea</taxon>
    </lineage>
</organism>
<comment type="similarity">
    <text evidence="3 7">Belongs to the clathrin light chain family.</text>
</comment>